<dbReference type="InterPro" id="IPR010982">
    <property type="entry name" value="Lambda_DNA-bd_dom_sf"/>
</dbReference>
<gene>
    <name evidence="1" type="ORF">OQZ29_17665</name>
</gene>
<dbReference type="RefSeq" id="WP_010602172.1">
    <property type="nucleotide sequence ID" value="NZ_JAPJUH010000005.1"/>
</dbReference>
<keyword evidence="2" id="KW-1185">Reference proteome</keyword>
<evidence type="ECO:0008006" key="3">
    <source>
        <dbReference type="Google" id="ProtNLM"/>
    </source>
</evidence>
<name>A0A9X3IAP8_9SPHI</name>
<proteinExistence type="predicted"/>
<organism evidence="1 2">
    <name type="scientific">Pedobacter agri</name>
    <dbReference type="NCBI Taxonomy" id="454586"/>
    <lineage>
        <taxon>Bacteria</taxon>
        <taxon>Pseudomonadati</taxon>
        <taxon>Bacteroidota</taxon>
        <taxon>Sphingobacteriia</taxon>
        <taxon>Sphingobacteriales</taxon>
        <taxon>Sphingobacteriaceae</taxon>
        <taxon>Pedobacter</taxon>
    </lineage>
</organism>
<reference evidence="1" key="1">
    <citation type="submission" date="2022-11" db="EMBL/GenBank/DDBJ databases">
        <authorList>
            <person name="Graham C."/>
            <person name="Newman J.D."/>
        </authorList>
    </citation>
    <scope>NUCLEOTIDE SEQUENCE</scope>
    <source>
        <strain evidence="1">DSM 19486</strain>
    </source>
</reference>
<dbReference type="SUPFAM" id="SSF51306">
    <property type="entry name" value="LexA/Signal peptidase"/>
    <property type="match status" value="1"/>
</dbReference>
<dbReference type="EMBL" id="JAPJUH010000005">
    <property type="protein sequence ID" value="MCX3266590.1"/>
    <property type="molecule type" value="Genomic_DNA"/>
</dbReference>
<dbReference type="AlphaFoldDB" id="A0A9X3IAP8"/>
<dbReference type="Gene3D" id="2.10.109.10">
    <property type="entry name" value="Umud Fragment, subunit A"/>
    <property type="match status" value="1"/>
</dbReference>
<comment type="caution">
    <text evidence="1">The sequence shown here is derived from an EMBL/GenBank/DDBJ whole genome shotgun (WGS) entry which is preliminary data.</text>
</comment>
<sequence length="259" mass="29820">MTDNQEEKISEKFVKLDEIRRHYNFKNDSEFAKAIKTSKSYFSEIKSSGKIPKTMGQKLEDNLRVSRQWFENGEGEMLLPLEKSNGKLIGELNYPLDPGETPFIELGEGQYLMVMPLVNEYAYAGYLSGYADPEYVEELSKHTIIVTKQHRGTYRAFEVVGDSMDDGTKDSIPDGSIATGREIQRHLWQAKFHTHRFKDYIIVHKTDGILTKRITKHDVEKGIITCHSLNKDKDSYPDFKVDLNDVKQMFNIVNVSIAR</sequence>
<dbReference type="InterPro" id="IPR036286">
    <property type="entry name" value="LexA/Signal_pep-like_sf"/>
</dbReference>
<dbReference type="Proteomes" id="UP001142592">
    <property type="component" value="Unassembled WGS sequence"/>
</dbReference>
<accession>A0A9X3IAP8</accession>
<dbReference type="GO" id="GO:0003677">
    <property type="term" value="F:DNA binding"/>
    <property type="evidence" value="ECO:0007669"/>
    <property type="project" value="InterPro"/>
</dbReference>
<dbReference type="Gene3D" id="1.10.260.40">
    <property type="entry name" value="lambda repressor-like DNA-binding domains"/>
    <property type="match status" value="1"/>
</dbReference>
<evidence type="ECO:0000313" key="2">
    <source>
        <dbReference type="Proteomes" id="UP001142592"/>
    </source>
</evidence>
<protein>
    <recommendedName>
        <fullName evidence="3">Peptidase S24/S26A/S26B/S26C domain-containing protein</fullName>
    </recommendedName>
</protein>
<evidence type="ECO:0000313" key="1">
    <source>
        <dbReference type="EMBL" id="MCX3266590.1"/>
    </source>
</evidence>